<dbReference type="Proteomes" id="UP000243528">
    <property type="component" value="Unassembled WGS sequence"/>
</dbReference>
<evidence type="ECO:0008006" key="3">
    <source>
        <dbReference type="Google" id="ProtNLM"/>
    </source>
</evidence>
<dbReference type="Pfam" id="PF19741">
    <property type="entry name" value="DUF6230"/>
    <property type="match status" value="1"/>
</dbReference>
<dbReference type="EMBL" id="PYGE01000020">
    <property type="protein sequence ID" value="PSK98266.1"/>
    <property type="molecule type" value="Genomic_DNA"/>
</dbReference>
<gene>
    <name evidence="1" type="ORF">CLV30_12052</name>
</gene>
<dbReference type="OrthoDB" id="3869662at2"/>
<sequence length="197" mass="20662">MRKRTRTRWRRFAVAAVPATAVTAVVMAGIANGAVPVALNVSGQTFKVSADRLVGDGFDQYGSMVVTAEGEEIPVAVSDIKSAELTNLCQSVPTPGLPFTLVIRAGGGDEPVEATNLTIGMNELRGDATFENIDIGVDASQLTKGGGSGRPGDIGQEADSVRIENLQQKAYSTHAGTFTLNGLSMKVSLSGEECFDW</sequence>
<evidence type="ECO:0000313" key="1">
    <source>
        <dbReference type="EMBL" id="PSK98266.1"/>
    </source>
</evidence>
<keyword evidence="2" id="KW-1185">Reference proteome</keyword>
<reference evidence="1 2" key="1">
    <citation type="submission" date="2018-03" db="EMBL/GenBank/DDBJ databases">
        <title>Genomic Encyclopedia of Archaeal and Bacterial Type Strains, Phase II (KMG-II): from individual species to whole genera.</title>
        <authorList>
            <person name="Goeker M."/>
        </authorList>
    </citation>
    <scope>NUCLEOTIDE SEQUENCE [LARGE SCALE GENOMIC DNA]</scope>
    <source>
        <strain evidence="1 2">DSM 45211</strain>
    </source>
</reference>
<protein>
    <recommendedName>
        <fullName evidence="3">Cholesterol esterase</fullName>
    </recommendedName>
</protein>
<accession>A0A2P8DM27</accession>
<evidence type="ECO:0000313" key="2">
    <source>
        <dbReference type="Proteomes" id="UP000243528"/>
    </source>
</evidence>
<comment type="caution">
    <text evidence="1">The sequence shown here is derived from an EMBL/GenBank/DDBJ whole genome shotgun (WGS) entry which is preliminary data.</text>
</comment>
<organism evidence="1 2">
    <name type="scientific">Haloactinopolyspora alba</name>
    <dbReference type="NCBI Taxonomy" id="648780"/>
    <lineage>
        <taxon>Bacteria</taxon>
        <taxon>Bacillati</taxon>
        <taxon>Actinomycetota</taxon>
        <taxon>Actinomycetes</taxon>
        <taxon>Jiangellales</taxon>
        <taxon>Jiangellaceae</taxon>
        <taxon>Haloactinopolyspora</taxon>
    </lineage>
</organism>
<dbReference type="AlphaFoldDB" id="A0A2P8DM27"/>
<dbReference type="InterPro" id="IPR046198">
    <property type="entry name" value="DUF6230"/>
</dbReference>
<proteinExistence type="predicted"/>
<name>A0A2P8DM27_9ACTN</name>